<dbReference type="Proteomes" id="UP000095392">
    <property type="component" value="Unassembled WGS sequence"/>
</dbReference>
<dbReference type="Gene3D" id="3.40.50.2300">
    <property type="match status" value="1"/>
</dbReference>
<reference evidence="3 5" key="1">
    <citation type="submission" date="2015-12" db="EMBL/GenBank/DDBJ databases">
        <authorList>
            <person name="Shamseldin A."/>
            <person name="Moawad H."/>
            <person name="Abd El-Rahim W.M."/>
            <person name="Sadowsky M.J."/>
        </authorList>
    </citation>
    <scope>NUCLEOTIDE SEQUENCE [LARGE SCALE GENOMIC DNA]</scope>
    <source>
        <strain evidence="3 5">D7</strain>
    </source>
</reference>
<gene>
    <name evidence="3" type="ORF">AVL55_01195</name>
    <name evidence="4" type="ORF">BFV95_4678</name>
</gene>
<dbReference type="AlphaFoldDB" id="A0A126PV99"/>
<evidence type="ECO:0000256" key="1">
    <source>
        <dbReference type="PROSITE-ProRule" id="PRU00169"/>
    </source>
</evidence>
<dbReference type="Pfam" id="PF00072">
    <property type="entry name" value="Response_reg"/>
    <property type="match status" value="1"/>
</dbReference>
<dbReference type="GeneID" id="56269252"/>
<accession>A0A126PV99</accession>
<dbReference type="PATRIC" id="fig|28108.61.peg.4355"/>
<sequence>MSKDVNKLLAGQLLIVEDDAITSELISNNLTALKKIRIVANGKSAVKFCQLYKPDIIVLDVYLPDINGIERYRLPKEATISLNSSTMTC</sequence>
<evidence type="ECO:0000313" key="6">
    <source>
        <dbReference type="Proteomes" id="UP000095392"/>
    </source>
</evidence>
<dbReference type="InterPro" id="IPR001789">
    <property type="entry name" value="Sig_transdc_resp-reg_receiver"/>
</dbReference>
<keyword evidence="1" id="KW-0597">Phosphoprotein</keyword>
<dbReference type="SUPFAM" id="SSF52172">
    <property type="entry name" value="CheY-like"/>
    <property type="match status" value="1"/>
</dbReference>
<dbReference type="OrthoDB" id="9802426at2"/>
<evidence type="ECO:0000313" key="3">
    <source>
        <dbReference type="EMBL" id="AMJ96912.1"/>
    </source>
</evidence>
<evidence type="ECO:0000313" key="5">
    <source>
        <dbReference type="Proteomes" id="UP000063991"/>
    </source>
</evidence>
<dbReference type="EMBL" id="CP014323">
    <property type="protein sequence ID" value="AMJ96912.1"/>
    <property type="molecule type" value="Genomic_DNA"/>
</dbReference>
<feature type="domain" description="Response regulatory" evidence="2">
    <location>
        <begin position="12"/>
        <end position="89"/>
    </location>
</feature>
<organism evidence="3 5">
    <name type="scientific">Alteromonas macleodii</name>
    <name type="common">Pseudoalteromonas macleodii</name>
    <dbReference type="NCBI Taxonomy" id="28108"/>
    <lineage>
        <taxon>Bacteria</taxon>
        <taxon>Pseudomonadati</taxon>
        <taxon>Pseudomonadota</taxon>
        <taxon>Gammaproteobacteria</taxon>
        <taxon>Alteromonadales</taxon>
        <taxon>Alteromonadaceae</taxon>
        <taxon>Alteromonas/Salinimonas group</taxon>
        <taxon>Alteromonas</taxon>
    </lineage>
</organism>
<dbReference type="RefSeq" id="WP_015068647.1">
    <property type="nucleotide sequence ID" value="NZ_CP014323.1"/>
</dbReference>
<keyword evidence="6" id="KW-1185">Reference proteome</keyword>
<dbReference type="InterPro" id="IPR011006">
    <property type="entry name" value="CheY-like_superfamily"/>
</dbReference>
<feature type="modified residue" description="4-aspartylphosphate" evidence="1">
    <location>
        <position position="60"/>
    </location>
</feature>
<dbReference type="GO" id="GO:0000160">
    <property type="term" value="P:phosphorelay signal transduction system"/>
    <property type="evidence" value="ECO:0007669"/>
    <property type="project" value="InterPro"/>
</dbReference>
<protein>
    <submittedName>
        <fullName evidence="4">Response regulator</fullName>
    </submittedName>
</protein>
<name>A0A126PV99_ALTMA</name>
<reference evidence="4 6" key="2">
    <citation type="submission" date="2016-09" db="EMBL/GenBank/DDBJ databases">
        <title>Draft Genome Sequence of four Alteromonas macleodii strains isolated from copper coupons and grown long-term at elevated copper levels.</title>
        <authorList>
            <person name="Cusick K."/>
            <person name="Dale J."/>
            <person name="Little B."/>
            <person name="Biffinger J."/>
        </authorList>
    </citation>
    <scope>NUCLEOTIDE SEQUENCE [LARGE SCALE GENOMIC DNA]</scope>
    <source>
        <strain evidence="4 6">KCP01</strain>
    </source>
</reference>
<proteinExistence type="predicted"/>
<dbReference type="EMBL" id="MIPY01000060">
    <property type="protein sequence ID" value="OES24652.1"/>
    <property type="molecule type" value="Genomic_DNA"/>
</dbReference>
<evidence type="ECO:0000313" key="4">
    <source>
        <dbReference type="EMBL" id="OES24652.1"/>
    </source>
</evidence>
<dbReference type="Proteomes" id="UP000063991">
    <property type="component" value="Chromosome"/>
</dbReference>
<dbReference type="PROSITE" id="PS50110">
    <property type="entry name" value="RESPONSE_REGULATORY"/>
    <property type="match status" value="1"/>
</dbReference>
<evidence type="ECO:0000259" key="2">
    <source>
        <dbReference type="PROSITE" id="PS50110"/>
    </source>
</evidence>